<proteinExistence type="predicted"/>
<name>A0A851GPA6_9BACT</name>
<comment type="caution">
    <text evidence="3">The sequence shown here is derived from an EMBL/GenBank/DDBJ whole genome shotgun (WGS) entry which is preliminary data.</text>
</comment>
<gene>
    <name evidence="3" type="ORF">HW115_19035</name>
</gene>
<sequence>MIIRLIVILAISLNIASNSQAKRPQVASYMKGKSSMTEKAISTLDKIAKGEIKIEHKSYISYGDGGSTGVLFDLSNSQRLTVFIPFWSARYPADIRLRISNKDDNGIPWSNTLEENLSLKRALTKTIQKLQVTDLDKATAFALKDLQKAINRKPDESINYDPADVEVPDDPFSTD</sequence>
<accession>A0A851GPA6</accession>
<reference evidence="3 4" key="1">
    <citation type="submission" date="2020-07" db="EMBL/GenBank/DDBJ databases">
        <title>Roseicoccus Jingziensis gen. nov., sp. nov., isolated from coastal seawater.</title>
        <authorList>
            <person name="Feng X."/>
        </authorList>
    </citation>
    <scope>NUCLEOTIDE SEQUENCE [LARGE SCALE GENOMIC DNA]</scope>
    <source>
        <strain evidence="3 4">N1E253</strain>
    </source>
</reference>
<dbReference type="AlphaFoldDB" id="A0A851GPA6"/>
<evidence type="ECO:0000313" key="3">
    <source>
        <dbReference type="EMBL" id="NWK57721.1"/>
    </source>
</evidence>
<evidence type="ECO:0000256" key="1">
    <source>
        <dbReference type="SAM" id="MobiDB-lite"/>
    </source>
</evidence>
<evidence type="ECO:0000313" key="4">
    <source>
        <dbReference type="Proteomes" id="UP000557872"/>
    </source>
</evidence>
<feature type="signal peptide" evidence="2">
    <location>
        <begin position="1"/>
        <end position="21"/>
    </location>
</feature>
<dbReference type="EMBL" id="JACBAZ010000025">
    <property type="protein sequence ID" value="NWK57721.1"/>
    <property type="molecule type" value="Genomic_DNA"/>
</dbReference>
<feature type="region of interest" description="Disordered" evidence="1">
    <location>
        <begin position="154"/>
        <end position="175"/>
    </location>
</feature>
<keyword evidence="2" id="KW-0732">Signal</keyword>
<evidence type="ECO:0000256" key="2">
    <source>
        <dbReference type="SAM" id="SignalP"/>
    </source>
</evidence>
<dbReference type="Proteomes" id="UP000557872">
    <property type="component" value="Unassembled WGS sequence"/>
</dbReference>
<keyword evidence="4" id="KW-1185">Reference proteome</keyword>
<organism evidence="3 4">
    <name type="scientific">Oceaniferula marina</name>
    <dbReference type="NCBI Taxonomy" id="2748318"/>
    <lineage>
        <taxon>Bacteria</taxon>
        <taxon>Pseudomonadati</taxon>
        <taxon>Verrucomicrobiota</taxon>
        <taxon>Verrucomicrobiia</taxon>
        <taxon>Verrucomicrobiales</taxon>
        <taxon>Verrucomicrobiaceae</taxon>
        <taxon>Oceaniferula</taxon>
    </lineage>
</organism>
<feature type="chain" id="PRO_5032337852" evidence="2">
    <location>
        <begin position="22"/>
        <end position="175"/>
    </location>
</feature>
<protein>
    <submittedName>
        <fullName evidence="3">Uncharacterized protein</fullName>
    </submittedName>
</protein>
<dbReference type="RefSeq" id="WP_178935111.1">
    <property type="nucleotide sequence ID" value="NZ_JACBAZ010000025.1"/>
</dbReference>